<dbReference type="AlphaFoldDB" id="G4YRF3"/>
<dbReference type="RefSeq" id="XP_009518175.1">
    <property type="nucleotide sequence ID" value="XM_009519880.1"/>
</dbReference>
<feature type="domain" description="MULE transposase" evidence="1">
    <location>
        <begin position="195"/>
        <end position="290"/>
    </location>
</feature>
<dbReference type="InParanoid" id="G4YRF3"/>
<reference evidence="2 3" key="1">
    <citation type="journal article" date="2006" name="Science">
        <title>Phytophthora genome sequences uncover evolutionary origins and mechanisms of pathogenesis.</title>
        <authorList>
            <person name="Tyler B.M."/>
            <person name="Tripathy S."/>
            <person name="Zhang X."/>
            <person name="Dehal P."/>
            <person name="Jiang R.H."/>
            <person name="Aerts A."/>
            <person name="Arredondo F.D."/>
            <person name="Baxter L."/>
            <person name="Bensasson D."/>
            <person name="Beynon J.L."/>
            <person name="Chapman J."/>
            <person name="Damasceno C.M."/>
            <person name="Dorrance A.E."/>
            <person name="Dou D."/>
            <person name="Dickerman A.W."/>
            <person name="Dubchak I.L."/>
            <person name="Garbelotto M."/>
            <person name="Gijzen M."/>
            <person name="Gordon S.G."/>
            <person name="Govers F."/>
            <person name="Grunwald N.J."/>
            <person name="Huang W."/>
            <person name="Ivors K.L."/>
            <person name="Jones R.W."/>
            <person name="Kamoun S."/>
            <person name="Krampis K."/>
            <person name="Lamour K.H."/>
            <person name="Lee M.K."/>
            <person name="McDonald W.H."/>
            <person name="Medina M."/>
            <person name="Meijer H.J."/>
            <person name="Nordberg E.K."/>
            <person name="Maclean D.J."/>
            <person name="Ospina-Giraldo M.D."/>
            <person name="Morris P.F."/>
            <person name="Phuntumart V."/>
            <person name="Putnam N.H."/>
            <person name="Rash S."/>
            <person name="Rose J.K."/>
            <person name="Sakihama Y."/>
            <person name="Salamov A.A."/>
            <person name="Savidor A."/>
            <person name="Scheuring C.F."/>
            <person name="Smith B.M."/>
            <person name="Sobral B.W."/>
            <person name="Terry A."/>
            <person name="Torto-Alalibo T.A."/>
            <person name="Win J."/>
            <person name="Xu Z."/>
            <person name="Zhang H."/>
            <person name="Grigoriev I.V."/>
            <person name="Rokhsar D.S."/>
            <person name="Boore J.L."/>
        </authorList>
    </citation>
    <scope>NUCLEOTIDE SEQUENCE [LARGE SCALE GENOMIC DNA]</scope>
    <source>
        <strain evidence="2 3">P6497</strain>
    </source>
</reference>
<feature type="non-terminal residue" evidence="2">
    <location>
        <position position="1"/>
    </location>
</feature>
<dbReference type="InterPro" id="IPR018289">
    <property type="entry name" value="MULE_transposase_dom"/>
</dbReference>
<sequence>RTGRTNRWVAGYKYTQSNRYSSKVAYRCSHYCAGRGCPGRCDFVFRLQRYTNFVPHTCGMSANASEGHTVTGTRDREVDTMAVTMTASRSAIWEMVRAKFFGNAELNVAIVGLSREYVLRRVNRVRAEEFGGSIYGQIEVSPWSQVLDESGLPTETNFHLFHYSYYDKSKKSRERLLGWGHPVLLNMLKQKKTSLFVDGTYRSVPSKFKQFFVITTHDRPTDIYCPCVFVLCTSKTYAMYFHAIRLIQDATDGAMDPEFVYCDFEAGMIRAIGDHFPDATRIGCLFHFKQACRRRMKKYRIPDKEAKMAMKRGVLDMLTVIPQNQVEKQGVAWVKGTIMTRCEAAHTSYSSEKWLKFWKYFYRTWIVKFPPMLWNIQPFTSDAISRTNNPLERFNREMHGVFSGAHTNLPDFVAGIEKLARRAVNFKFDIKMGRARQPARPPILFPRPIIFPEVQSTSDNEDATEI</sequence>
<dbReference type="PANTHER" id="PTHR47160:SF5">
    <property type="entry name" value="MULE TRANSPOSASE DOMAIN-CONTAINING PROTEIN"/>
    <property type="match status" value="1"/>
</dbReference>
<dbReference type="KEGG" id="psoj:PHYSODRAFT_484420"/>
<gene>
    <name evidence="2" type="ORF">PHYSODRAFT_484420</name>
</gene>
<dbReference type="Proteomes" id="UP000002640">
    <property type="component" value="Unassembled WGS sequence"/>
</dbReference>
<proteinExistence type="predicted"/>
<protein>
    <recommendedName>
        <fullName evidence="1">MULE transposase domain-containing protein</fullName>
    </recommendedName>
</protein>
<keyword evidence="3" id="KW-1185">Reference proteome</keyword>
<evidence type="ECO:0000313" key="3">
    <source>
        <dbReference type="Proteomes" id="UP000002640"/>
    </source>
</evidence>
<organism evidence="2 3">
    <name type="scientific">Phytophthora sojae (strain P6497)</name>
    <name type="common">Soybean stem and root rot agent</name>
    <name type="synonym">Phytophthora megasperma f. sp. glycines</name>
    <dbReference type="NCBI Taxonomy" id="1094619"/>
    <lineage>
        <taxon>Eukaryota</taxon>
        <taxon>Sar</taxon>
        <taxon>Stramenopiles</taxon>
        <taxon>Oomycota</taxon>
        <taxon>Peronosporomycetes</taxon>
        <taxon>Peronosporales</taxon>
        <taxon>Peronosporaceae</taxon>
        <taxon>Phytophthora</taxon>
    </lineage>
</organism>
<dbReference type="GeneID" id="20655749"/>
<name>G4YRF3_PHYSP</name>
<dbReference type="EMBL" id="JH159152">
    <property type="protein sequence ID" value="EGZ22887.1"/>
    <property type="molecule type" value="Genomic_DNA"/>
</dbReference>
<accession>G4YRF3</accession>
<evidence type="ECO:0000259" key="1">
    <source>
        <dbReference type="Pfam" id="PF10551"/>
    </source>
</evidence>
<evidence type="ECO:0000313" key="2">
    <source>
        <dbReference type="EMBL" id="EGZ22887.1"/>
    </source>
</evidence>
<dbReference type="PANTHER" id="PTHR47160">
    <property type="entry name" value="PUTATIVE-RELATED"/>
    <property type="match status" value="1"/>
</dbReference>
<dbReference type="Pfam" id="PF10551">
    <property type="entry name" value="MULE"/>
    <property type="match status" value="1"/>
</dbReference>